<proteinExistence type="predicted"/>
<name>A0A7Z1AG45_9GAMM</name>
<organism evidence="1 2">
    <name type="scientific">Candidatus Thiodiazotropha endolucinida</name>
    <dbReference type="NCBI Taxonomy" id="1655433"/>
    <lineage>
        <taxon>Bacteria</taxon>
        <taxon>Pseudomonadati</taxon>
        <taxon>Pseudomonadota</taxon>
        <taxon>Gammaproteobacteria</taxon>
        <taxon>Chromatiales</taxon>
        <taxon>Sedimenticolaceae</taxon>
        <taxon>Candidatus Thiodiazotropha</taxon>
    </lineage>
</organism>
<protein>
    <submittedName>
        <fullName evidence="1">Uncharacterized protein</fullName>
    </submittedName>
</protein>
<evidence type="ECO:0000313" key="2">
    <source>
        <dbReference type="Proteomes" id="UP000094769"/>
    </source>
</evidence>
<reference evidence="1 2" key="1">
    <citation type="submission" date="2016-06" db="EMBL/GenBank/DDBJ databases">
        <title>Genome sequence of endosymbiont of Candidatus Endolucinida thiodiazotropha.</title>
        <authorList>
            <person name="Poehlein A."/>
            <person name="Koenig S."/>
            <person name="Heiden S.E."/>
            <person name="Thuermer A."/>
            <person name="Voget S."/>
            <person name="Daniel R."/>
            <person name="Markert S."/>
            <person name="Gros O."/>
            <person name="Schweder T."/>
        </authorList>
    </citation>
    <scope>NUCLEOTIDE SEQUENCE [LARGE SCALE GENOMIC DNA]</scope>
    <source>
        <strain evidence="1 2">COS</strain>
    </source>
</reference>
<gene>
    <name evidence="1" type="ORF">CODIS_21160</name>
</gene>
<evidence type="ECO:0000313" key="1">
    <source>
        <dbReference type="EMBL" id="ODJ87699.1"/>
    </source>
</evidence>
<dbReference type="Proteomes" id="UP000094769">
    <property type="component" value="Unassembled WGS sequence"/>
</dbReference>
<comment type="caution">
    <text evidence="1">The sequence shown here is derived from an EMBL/GenBank/DDBJ whole genome shotgun (WGS) entry which is preliminary data.</text>
</comment>
<keyword evidence="2" id="KW-1185">Reference proteome</keyword>
<sequence length="254" mass="28837">MSRQSDHSKAAKSLKEGPVIYQSEDSLLDEDRVKKDLALAELNHIFKLYLAKKSSRLTDLSILGQFSVIFNDSRMAEWHCLNKREQNDALSELVVLPEVYNELIGKIGETAGDAQIISSIVKDAYQNSIDSFSHAAYIQQKYTSRFPGFKVILYLDQKRKHTILLVVDNGYGKNVAKPRKSYLGEDMDSSLSNRIIEWCINKFGKSEDMVDRRIAYTGGQGMALKKIKIELNLDVNVHYLTTGAVFELQLSNFF</sequence>
<accession>A0A7Z1AG45</accession>
<dbReference type="AlphaFoldDB" id="A0A7Z1AG45"/>
<dbReference type="EMBL" id="MARB01000010">
    <property type="protein sequence ID" value="ODJ87699.1"/>
    <property type="molecule type" value="Genomic_DNA"/>
</dbReference>